<proteinExistence type="predicted"/>
<accession>A0A518CJU9</accession>
<name>A0A518CJU9_9PLAN</name>
<reference evidence="2 3" key="1">
    <citation type="submission" date="2019-02" db="EMBL/GenBank/DDBJ databases">
        <title>Deep-cultivation of Planctomycetes and their phenomic and genomic characterization uncovers novel biology.</title>
        <authorList>
            <person name="Wiegand S."/>
            <person name="Jogler M."/>
            <person name="Boedeker C."/>
            <person name="Pinto D."/>
            <person name="Vollmers J."/>
            <person name="Rivas-Marin E."/>
            <person name="Kohn T."/>
            <person name="Peeters S.H."/>
            <person name="Heuer A."/>
            <person name="Rast P."/>
            <person name="Oberbeckmann S."/>
            <person name="Bunk B."/>
            <person name="Jeske O."/>
            <person name="Meyerdierks A."/>
            <person name="Storesund J.E."/>
            <person name="Kallscheuer N."/>
            <person name="Luecker S."/>
            <person name="Lage O.M."/>
            <person name="Pohl T."/>
            <person name="Merkel B.J."/>
            <person name="Hornburger P."/>
            <person name="Mueller R.-W."/>
            <person name="Bruemmer F."/>
            <person name="Labrenz M."/>
            <person name="Spormann A.M."/>
            <person name="Op den Camp H."/>
            <person name="Overmann J."/>
            <person name="Amann R."/>
            <person name="Jetten M.S.M."/>
            <person name="Mascher T."/>
            <person name="Medema M.H."/>
            <person name="Devos D.P."/>
            <person name="Kaster A.-K."/>
            <person name="Ovreas L."/>
            <person name="Rohde M."/>
            <person name="Galperin M.Y."/>
            <person name="Jogler C."/>
        </authorList>
    </citation>
    <scope>NUCLEOTIDE SEQUENCE [LARGE SCALE GENOMIC DNA]</scope>
    <source>
        <strain evidence="2 3">Pla110</strain>
    </source>
</reference>
<evidence type="ECO:0000256" key="1">
    <source>
        <dbReference type="SAM" id="SignalP"/>
    </source>
</evidence>
<dbReference type="OrthoDB" id="292256at2"/>
<dbReference type="Proteomes" id="UP000317178">
    <property type="component" value="Chromosome"/>
</dbReference>
<dbReference type="RefSeq" id="WP_144994159.1">
    <property type="nucleotide sequence ID" value="NZ_CP036281.1"/>
</dbReference>
<dbReference type="KEGG" id="plon:Pla110_12160"/>
<gene>
    <name evidence="2" type="ORF">Pla110_12160</name>
</gene>
<feature type="chain" id="PRO_5021955211" description="Cysteine-rich secretory protein family protein" evidence="1">
    <location>
        <begin position="20"/>
        <end position="303"/>
    </location>
</feature>
<organism evidence="2 3">
    <name type="scientific">Polystyrenella longa</name>
    <dbReference type="NCBI Taxonomy" id="2528007"/>
    <lineage>
        <taxon>Bacteria</taxon>
        <taxon>Pseudomonadati</taxon>
        <taxon>Planctomycetota</taxon>
        <taxon>Planctomycetia</taxon>
        <taxon>Planctomycetales</taxon>
        <taxon>Planctomycetaceae</taxon>
        <taxon>Polystyrenella</taxon>
    </lineage>
</organism>
<evidence type="ECO:0000313" key="3">
    <source>
        <dbReference type="Proteomes" id="UP000317178"/>
    </source>
</evidence>
<evidence type="ECO:0008006" key="4">
    <source>
        <dbReference type="Google" id="ProtNLM"/>
    </source>
</evidence>
<dbReference type="EMBL" id="CP036281">
    <property type="protein sequence ID" value="QDU79506.1"/>
    <property type="molecule type" value="Genomic_DNA"/>
</dbReference>
<feature type="signal peptide" evidence="1">
    <location>
        <begin position="1"/>
        <end position="19"/>
    </location>
</feature>
<keyword evidence="1" id="KW-0732">Signal</keyword>
<dbReference type="AlphaFoldDB" id="A0A518CJU9"/>
<keyword evidence="3" id="KW-1185">Reference proteome</keyword>
<evidence type="ECO:0000313" key="2">
    <source>
        <dbReference type="EMBL" id="QDU79506.1"/>
    </source>
</evidence>
<protein>
    <recommendedName>
        <fullName evidence="4">Cysteine-rich secretory protein family protein</fullName>
    </recommendedName>
</protein>
<sequence length="303" mass="33885" precursor="true">MIRPQFCFCFLLQSTVALIASTSLLSAAVESPTKAERIEPSSEFRQIGDLDWFTDYGDAYKEARDTNQQLLISFELNDATAQAEFEESVLASPQTQEHLENFVRAVLPLDATVPGEKQTLLWHASFNYMYKQAGIAILDLSDEKSPQYGQLVSALPFNHGRDCSVDELHTLVTLPEGTITQRTLIYALKRHPERPQSVNSTPHQYLMHMSNVNSSTMARLSQVGHHNWTARFHQINSTVGGLSTEVAVGGNGYTLLDIANDCIGTWRSSAGHWNAMRKQHRYYGYDMVQGSNGTWYATGVFAD</sequence>